<accession>N1MH33</accession>
<reference evidence="2" key="2">
    <citation type="submission" date="2013-04" db="EMBL/GenBank/DDBJ databases">
        <title>Bisphenol A degrading Sphingobium sp. strain BiD32.</title>
        <authorList>
            <person name="Nielsen J.L."/>
            <person name="Zhou N.A."/>
            <person name="Kjeldal H."/>
        </authorList>
    </citation>
    <scope>NUCLEOTIDE SEQUENCE [LARGE SCALE GENOMIC DNA]</scope>
    <source>
        <strain evidence="2">BiD32</strain>
    </source>
</reference>
<evidence type="ECO:0000313" key="2">
    <source>
        <dbReference type="Proteomes" id="UP000013201"/>
    </source>
</evidence>
<organism evidence="1 2">
    <name type="scientific">Sphingobium indicum BiD32</name>
    <dbReference type="NCBI Taxonomy" id="1301087"/>
    <lineage>
        <taxon>Bacteria</taxon>
        <taxon>Pseudomonadati</taxon>
        <taxon>Pseudomonadota</taxon>
        <taxon>Alphaproteobacteria</taxon>
        <taxon>Sphingomonadales</taxon>
        <taxon>Sphingomonadaceae</taxon>
        <taxon>Sphingobium</taxon>
    </lineage>
</organism>
<dbReference type="Proteomes" id="UP000013201">
    <property type="component" value="Unassembled WGS sequence"/>
</dbReference>
<sequence length="227" mass="24177">MPDREAGHGFFDEEGGDPLGAFSRAGIDDQRVGFRRVGDPEFGAVQNIAVALFVGAQLHGHDVRPGARFGHGERTDMLTGDEFGKVARLLLCIAPAADLIDAEVGVGTIAETYGGGYAGDLLLRDDMLQIAKTQAAVSLIDRDAVKAERAHFGPEGAGEPVLRIDPGRQRGDTVISEAARGVADHVRSFAQGKIEIGHRHLSITPILAAGMPREKLKGRAQLYSLHL</sequence>
<reference evidence="1 2" key="1">
    <citation type="submission" date="2013-03" db="EMBL/GenBank/DDBJ databases">
        <authorList>
            <person name="Le V."/>
        </authorList>
    </citation>
    <scope>NUCLEOTIDE SEQUENCE [LARGE SCALE GENOMIC DNA]</scope>
    <source>
        <strain evidence="1 2">BiD32</strain>
    </source>
</reference>
<keyword evidence="2" id="KW-1185">Reference proteome</keyword>
<comment type="caution">
    <text evidence="1">The sequence shown here is derived from an EMBL/GenBank/DDBJ whole genome shotgun (WGS) entry which is preliminary data.</text>
</comment>
<dbReference type="AlphaFoldDB" id="N1MH33"/>
<name>N1MH33_9SPHN</name>
<gene>
    <name evidence="1" type="ORF">EBBID32_5830</name>
</gene>
<protein>
    <submittedName>
        <fullName evidence="1">Uncharacterized protein</fullName>
    </submittedName>
</protein>
<dbReference type="EMBL" id="CAVK010000025">
    <property type="protein sequence ID" value="CCW16251.1"/>
    <property type="molecule type" value="Genomic_DNA"/>
</dbReference>
<proteinExistence type="predicted"/>
<evidence type="ECO:0000313" key="1">
    <source>
        <dbReference type="EMBL" id="CCW16251.1"/>
    </source>
</evidence>